<evidence type="ECO:0000256" key="2">
    <source>
        <dbReference type="ARBA" id="ARBA00022737"/>
    </source>
</evidence>
<dbReference type="Gene3D" id="3.30.160.60">
    <property type="entry name" value="Classic Zinc Finger"/>
    <property type="match status" value="2"/>
</dbReference>
<evidence type="ECO:0000256" key="3">
    <source>
        <dbReference type="ARBA" id="ARBA00022771"/>
    </source>
</evidence>
<reference evidence="8 9" key="1">
    <citation type="journal article" date="2024" name="IMA Fungus">
        <title>Apiospora arundinis, a panoply of carbohydrate-active enzymes and secondary metabolites.</title>
        <authorList>
            <person name="Sorensen T."/>
            <person name="Petersen C."/>
            <person name="Muurmann A.T."/>
            <person name="Christiansen J.V."/>
            <person name="Brundto M.L."/>
            <person name="Overgaard C.K."/>
            <person name="Boysen A.T."/>
            <person name="Wollenberg R.D."/>
            <person name="Larsen T.O."/>
            <person name="Sorensen J.L."/>
            <person name="Nielsen K.L."/>
            <person name="Sondergaard T.E."/>
        </authorList>
    </citation>
    <scope>NUCLEOTIDE SEQUENCE [LARGE SCALE GENOMIC DNA]</scope>
    <source>
        <strain evidence="8 9">AAU 773</strain>
    </source>
</reference>
<name>A0ABR2I3J4_9PEZI</name>
<accession>A0ABR2I3J4</accession>
<dbReference type="SMART" id="SM00355">
    <property type="entry name" value="ZnF_C2H2"/>
    <property type="match status" value="4"/>
</dbReference>
<feature type="domain" description="C2H2-type" evidence="7">
    <location>
        <begin position="298"/>
        <end position="324"/>
    </location>
</feature>
<dbReference type="PROSITE" id="PS00028">
    <property type="entry name" value="ZINC_FINGER_C2H2_1"/>
    <property type="match status" value="3"/>
</dbReference>
<feature type="region of interest" description="Disordered" evidence="6">
    <location>
        <begin position="414"/>
        <end position="439"/>
    </location>
</feature>
<evidence type="ECO:0000256" key="6">
    <source>
        <dbReference type="SAM" id="MobiDB-lite"/>
    </source>
</evidence>
<keyword evidence="1" id="KW-0479">Metal-binding</keyword>
<evidence type="ECO:0000256" key="1">
    <source>
        <dbReference type="ARBA" id="ARBA00022723"/>
    </source>
</evidence>
<keyword evidence="3 5" id="KW-0863">Zinc-finger</keyword>
<comment type="caution">
    <text evidence="8">The sequence shown here is derived from an EMBL/GenBank/DDBJ whole genome shotgun (WGS) entry which is preliminary data.</text>
</comment>
<organism evidence="8 9">
    <name type="scientific">Apiospora arundinis</name>
    <dbReference type="NCBI Taxonomy" id="335852"/>
    <lineage>
        <taxon>Eukaryota</taxon>
        <taxon>Fungi</taxon>
        <taxon>Dikarya</taxon>
        <taxon>Ascomycota</taxon>
        <taxon>Pezizomycotina</taxon>
        <taxon>Sordariomycetes</taxon>
        <taxon>Xylariomycetidae</taxon>
        <taxon>Amphisphaeriales</taxon>
        <taxon>Apiosporaceae</taxon>
        <taxon>Apiospora</taxon>
    </lineage>
</organism>
<dbReference type="EMBL" id="JAPCWZ010000007">
    <property type="protein sequence ID" value="KAK8856905.1"/>
    <property type="molecule type" value="Genomic_DNA"/>
</dbReference>
<protein>
    <submittedName>
        <fullName evidence="8">Palmitoyltransferase PFA3</fullName>
    </submittedName>
</protein>
<proteinExistence type="predicted"/>
<dbReference type="Proteomes" id="UP001390339">
    <property type="component" value="Unassembled WGS sequence"/>
</dbReference>
<evidence type="ECO:0000256" key="5">
    <source>
        <dbReference type="PROSITE-ProRule" id="PRU00042"/>
    </source>
</evidence>
<gene>
    <name evidence="8" type="ORF">PGQ11_012817</name>
</gene>
<keyword evidence="4" id="KW-0862">Zinc</keyword>
<dbReference type="PROSITE" id="PS50157">
    <property type="entry name" value="ZINC_FINGER_C2H2_2"/>
    <property type="match status" value="1"/>
</dbReference>
<evidence type="ECO:0000313" key="8">
    <source>
        <dbReference type="EMBL" id="KAK8856905.1"/>
    </source>
</evidence>
<keyword evidence="2" id="KW-0677">Repeat</keyword>
<dbReference type="PANTHER" id="PTHR24409:SF295">
    <property type="entry name" value="AZ2-RELATED"/>
    <property type="match status" value="1"/>
</dbReference>
<dbReference type="Pfam" id="PF00096">
    <property type="entry name" value="zf-C2H2"/>
    <property type="match status" value="1"/>
</dbReference>
<evidence type="ECO:0000259" key="7">
    <source>
        <dbReference type="PROSITE" id="PS50157"/>
    </source>
</evidence>
<sequence>MSNNVFPFTAAAFAGRTAQMQAQRQARMQSHPCPRPGCDDVFTSAADLYQHQYRKSHWTCAKCQINFYDGTTLQKHDAERHLPEAELECPGCNSVFQRPSSLMNHIESDRCAVLKPQMIHKARKRRADFARGLGSLNPANDGDLFLEVDEKDVNADIRPWFQPDRVVRNFVEMNDDDEDLLLMHEPETPKAVTPKDEPDLYLKGINQAPDLLTGDNLAALDRAFDEDHAEQDAGPWASKENQVFPNVRPPPKKIFREIEDENQVIPVDMTKRTEQRVVDPNKPGYNPAVFYEPYFEKYKCPHLRCGKKFDRSGGLTSHLMGPNHRVGGMRISCPYCFKLFVTMTDAIAHIESANKKCQIRGSDLFREFMANVSGGLIDAFMTQPQGIAFNVPKYLVPQNILAELVPSLRPQAEDGRGVVGVSPKSEARQSSGGGYRNVW</sequence>
<dbReference type="InterPro" id="IPR036236">
    <property type="entry name" value="Znf_C2H2_sf"/>
</dbReference>
<dbReference type="InterPro" id="IPR013087">
    <property type="entry name" value="Znf_C2H2_type"/>
</dbReference>
<evidence type="ECO:0000256" key="4">
    <source>
        <dbReference type="ARBA" id="ARBA00022833"/>
    </source>
</evidence>
<evidence type="ECO:0000313" key="9">
    <source>
        <dbReference type="Proteomes" id="UP001390339"/>
    </source>
</evidence>
<keyword evidence="9" id="KW-1185">Reference proteome</keyword>
<dbReference type="PANTHER" id="PTHR24409">
    <property type="entry name" value="ZINC FINGER PROTEIN 142"/>
    <property type="match status" value="1"/>
</dbReference>
<dbReference type="SUPFAM" id="SSF57667">
    <property type="entry name" value="beta-beta-alpha zinc fingers"/>
    <property type="match status" value="1"/>
</dbReference>